<evidence type="ECO:0000313" key="2">
    <source>
        <dbReference type="EMBL" id="KAL0150912.1"/>
    </source>
</evidence>
<proteinExistence type="predicted"/>
<evidence type="ECO:0000256" key="1">
    <source>
        <dbReference type="SAM" id="MobiDB-lite"/>
    </source>
</evidence>
<protein>
    <submittedName>
        <fullName evidence="2">Uncharacterized protein</fullName>
    </submittedName>
</protein>
<keyword evidence="3" id="KW-1185">Reference proteome</keyword>
<feature type="non-terminal residue" evidence="2">
    <location>
        <position position="109"/>
    </location>
</feature>
<evidence type="ECO:0000313" key="3">
    <source>
        <dbReference type="Proteomes" id="UP001529510"/>
    </source>
</evidence>
<accession>A0ABD0MQ87</accession>
<dbReference type="Proteomes" id="UP001529510">
    <property type="component" value="Unassembled WGS sequence"/>
</dbReference>
<feature type="non-terminal residue" evidence="2">
    <location>
        <position position="1"/>
    </location>
</feature>
<organism evidence="2 3">
    <name type="scientific">Cirrhinus mrigala</name>
    <name type="common">Mrigala</name>
    <dbReference type="NCBI Taxonomy" id="683832"/>
    <lineage>
        <taxon>Eukaryota</taxon>
        <taxon>Metazoa</taxon>
        <taxon>Chordata</taxon>
        <taxon>Craniata</taxon>
        <taxon>Vertebrata</taxon>
        <taxon>Euteleostomi</taxon>
        <taxon>Actinopterygii</taxon>
        <taxon>Neopterygii</taxon>
        <taxon>Teleostei</taxon>
        <taxon>Ostariophysi</taxon>
        <taxon>Cypriniformes</taxon>
        <taxon>Cyprinidae</taxon>
        <taxon>Labeoninae</taxon>
        <taxon>Labeonini</taxon>
        <taxon>Cirrhinus</taxon>
    </lineage>
</organism>
<gene>
    <name evidence="2" type="ORF">M9458_053831</name>
</gene>
<feature type="region of interest" description="Disordered" evidence="1">
    <location>
        <begin position="88"/>
        <end position="109"/>
    </location>
</feature>
<dbReference type="AlphaFoldDB" id="A0ABD0MQ87"/>
<dbReference type="EMBL" id="JAMKFB020000267">
    <property type="protein sequence ID" value="KAL0150912.1"/>
    <property type="molecule type" value="Genomic_DNA"/>
</dbReference>
<comment type="caution">
    <text evidence="2">The sequence shown here is derived from an EMBL/GenBank/DDBJ whole genome shotgun (WGS) entry which is preliminary data.</text>
</comment>
<reference evidence="2 3" key="1">
    <citation type="submission" date="2024-05" db="EMBL/GenBank/DDBJ databases">
        <title>Genome sequencing and assembly of Indian major carp, Cirrhinus mrigala (Hamilton, 1822).</title>
        <authorList>
            <person name="Mohindra V."/>
            <person name="Chowdhury L.M."/>
            <person name="Lal K."/>
            <person name="Jena J.K."/>
        </authorList>
    </citation>
    <scope>NUCLEOTIDE SEQUENCE [LARGE SCALE GENOMIC DNA]</scope>
    <source>
        <strain evidence="2">CM1030</strain>
        <tissue evidence="2">Blood</tissue>
    </source>
</reference>
<sequence>SCFRRQNMNQQQALYQRENSTLNTTVVLIIREGSRNQKNKEGSSFREFTLLGGRLLFKIAVKAPRGNLTTLICVRKGRDCCLRNESNDEEVNGAASHRETLYLAPKKQN</sequence>
<name>A0ABD0MQ87_CIRMR</name>